<accession>A0A9P9RDJ4</accession>
<organism evidence="1 2">
    <name type="scientific">Fusarium solani</name>
    <name type="common">Filamentous fungus</name>
    <dbReference type="NCBI Taxonomy" id="169388"/>
    <lineage>
        <taxon>Eukaryota</taxon>
        <taxon>Fungi</taxon>
        <taxon>Dikarya</taxon>
        <taxon>Ascomycota</taxon>
        <taxon>Pezizomycotina</taxon>
        <taxon>Sordariomycetes</taxon>
        <taxon>Hypocreomycetidae</taxon>
        <taxon>Hypocreales</taxon>
        <taxon>Nectriaceae</taxon>
        <taxon>Fusarium</taxon>
        <taxon>Fusarium solani species complex</taxon>
    </lineage>
</organism>
<protein>
    <submittedName>
        <fullName evidence="1">Uncharacterized protein</fullName>
    </submittedName>
</protein>
<reference evidence="1" key="1">
    <citation type="journal article" date="2021" name="Nat. Commun.">
        <title>Genetic determinants of endophytism in the Arabidopsis root mycobiome.</title>
        <authorList>
            <person name="Mesny F."/>
            <person name="Miyauchi S."/>
            <person name="Thiergart T."/>
            <person name="Pickel B."/>
            <person name="Atanasova L."/>
            <person name="Karlsson M."/>
            <person name="Huettel B."/>
            <person name="Barry K.W."/>
            <person name="Haridas S."/>
            <person name="Chen C."/>
            <person name="Bauer D."/>
            <person name="Andreopoulos W."/>
            <person name="Pangilinan J."/>
            <person name="LaButti K."/>
            <person name="Riley R."/>
            <person name="Lipzen A."/>
            <person name="Clum A."/>
            <person name="Drula E."/>
            <person name="Henrissat B."/>
            <person name="Kohler A."/>
            <person name="Grigoriev I.V."/>
            <person name="Martin F.M."/>
            <person name="Hacquard S."/>
        </authorList>
    </citation>
    <scope>NUCLEOTIDE SEQUENCE</scope>
    <source>
        <strain evidence="1">FSSC 5 MPI-SDFR-AT-0091</strain>
    </source>
</reference>
<evidence type="ECO:0000313" key="2">
    <source>
        <dbReference type="Proteomes" id="UP000736672"/>
    </source>
</evidence>
<dbReference type="EMBL" id="JAGTJS010000002">
    <property type="protein sequence ID" value="KAH7274583.1"/>
    <property type="molecule type" value="Genomic_DNA"/>
</dbReference>
<sequence length="166" mass="17911">MVICNLAGWAFALFPFKGPSILGPWACFFFSTPLPLRQIDFLLQPASARVQGDGGCGCGCRRRPRALKRHHGDHFSKRGSDLVSSQQSLGRFAPDCQPGSTRFPLNPEAGIQGPPTKHTMVKGPWDSVWCADTSSRRRHQISRMAGVGCGTLSAISSCSRPSLGSP</sequence>
<dbReference type="AlphaFoldDB" id="A0A9P9RDJ4"/>
<proteinExistence type="predicted"/>
<dbReference type="Proteomes" id="UP000736672">
    <property type="component" value="Unassembled WGS sequence"/>
</dbReference>
<evidence type="ECO:0000313" key="1">
    <source>
        <dbReference type="EMBL" id="KAH7274583.1"/>
    </source>
</evidence>
<name>A0A9P9RDJ4_FUSSL</name>
<keyword evidence="2" id="KW-1185">Reference proteome</keyword>
<gene>
    <name evidence="1" type="ORF">B0J15DRAFT_134514</name>
</gene>
<comment type="caution">
    <text evidence="1">The sequence shown here is derived from an EMBL/GenBank/DDBJ whole genome shotgun (WGS) entry which is preliminary data.</text>
</comment>